<dbReference type="Proteomes" id="UP000284543">
    <property type="component" value="Unassembled WGS sequence"/>
</dbReference>
<dbReference type="InterPro" id="IPR036551">
    <property type="entry name" value="Flavin_trans-like"/>
</dbReference>
<dbReference type="NCBIfam" id="TIGR00421">
    <property type="entry name" value="ubiX_pad"/>
    <property type="match status" value="1"/>
</dbReference>
<proteinExistence type="inferred from homology"/>
<protein>
    <recommendedName>
        <fullName evidence="1">Flavin prenyltransferase UbiX</fullName>
        <ecNumber evidence="1">2.5.1.129</ecNumber>
    </recommendedName>
</protein>
<dbReference type="GeneID" id="23111540"/>
<dbReference type="Gene3D" id="3.40.50.1950">
    <property type="entry name" value="Flavin prenyltransferase-like"/>
    <property type="match status" value="1"/>
</dbReference>
<feature type="binding site" evidence="1">
    <location>
        <position position="137"/>
    </location>
    <ligand>
        <name>FMN</name>
        <dbReference type="ChEBI" id="CHEBI:58210"/>
    </ligand>
</feature>
<dbReference type="HAMAP" id="MF_01984">
    <property type="entry name" value="ubiX_pad"/>
    <property type="match status" value="1"/>
</dbReference>
<comment type="catalytic activity">
    <reaction evidence="1">
        <text>dimethylallyl phosphate + FMNH2 = prenylated FMNH2 + phosphate</text>
        <dbReference type="Rhea" id="RHEA:37743"/>
        <dbReference type="ChEBI" id="CHEBI:43474"/>
        <dbReference type="ChEBI" id="CHEBI:57618"/>
        <dbReference type="ChEBI" id="CHEBI:87467"/>
        <dbReference type="ChEBI" id="CHEBI:88052"/>
        <dbReference type="EC" id="2.5.1.129"/>
    </reaction>
</comment>
<comment type="caution">
    <text evidence="1">Lacks conserved residue(s) required for the propagation of feature annotation.</text>
</comment>
<dbReference type="SUPFAM" id="SSF52507">
    <property type="entry name" value="Homo-oligomeric flavin-containing Cys decarboxylases, HFCD"/>
    <property type="match status" value="1"/>
</dbReference>
<dbReference type="InterPro" id="IPR004507">
    <property type="entry name" value="UbiX-like"/>
</dbReference>
<comment type="function">
    <text evidence="1">Flavin prenyltransferase that catalyzes the synthesis of the prenylated FMN cofactor (prenyl-FMN) for 4-hydroxy-3-polyprenylbenzoic acid decarboxylase UbiD. The prenyltransferase is metal-independent and links a dimethylallyl moiety from dimethylallyl monophosphate (DMAP) to the flavin N5 and C6 atoms of FMN.</text>
</comment>
<keyword evidence="1" id="KW-0288">FMN</keyword>
<feature type="binding site" evidence="1">
    <location>
        <position position="36"/>
    </location>
    <ligand>
        <name>FMN</name>
        <dbReference type="ChEBI" id="CHEBI:58210"/>
    </ligand>
</feature>
<feature type="binding site" evidence="1">
    <location>
        <position position="183"/>
    </location>
    <ligand>
        <name>dimethylallyl phosphate</name>
        <dbReference type="ChEBI" id="CHEBI:88052"/>
    </ligand>
</feature>
<keyword evidence="1 2" id="KW-0808">Transferase</keyword>
<dbReference type="GO" id="GO:0016831">
    <property type="term" value="F:carboxy-lyase activity"/>
    <property type="evidence" value="ECO:0007669"/>
    <property type="project" value="TreeGrafter"/>
</dbReference>
<name>A0A412Z2K1_9FIRM</name>
<comment type="caution">
    <text evidence="2">The sequence shown here is derived from an EMBL/GenBank/DDBJ whole genome shotgun (WGS) entry which is preliminary data.</text>
</comment>
<organism evidence="2 3">
    <name type="scientific">Enterocloster bolteae</name>
    <dbReference type="NCBI Taxonomy" id="208479"/>
    <lineage>
        <taxon>Bacteria</taxon>
        <taxon>Bacillati</taxon>
        <taxon>Bacillota</taxon>
        <taxon>Clostridia</taxon>
        <taxon>Lachnospirales</taxon>
        <taxon>Lachnospiraceae</taxon>
        <taxon>Enterocloster</taxon>
    </lineage>
</organism>
<gene>
    <name evidence="1" type="primary">ubiX</name>
    <name evidence="2" type="ORF">DWW02_19310</name>
</gene>
<reference evidence="2 3" key="1">
    <citation type="submission" date="2018-08" db="EMBL/GenBank/DDBJ databases">
        <title>A genome reference for cultivated species of the human gut microbiota.</title>
        <authorList>
            <person name="Zou Y."/>
            <person name="Xue W."/>
            <person name="Luo G."/>
        </authorList>
    </citation>
    <scope>NUCLEOTIDE SEQUENCE [LARGE SCALE GENOMIC DNA]</scope>
    <source>
        <strain evidence="2 3">AF14-18</strain>
    </source>
</reference>
<dbReference type="Pfam" id="PF02441">
    <property type="entry name" value="Flavoprotein"/>
    <property type="match status" value="1"/>
</dbReference>
<keyword evidence="1" id="KW-0637">Prenyltransferase</keyword>
<sequence length="206" mass="22615">MGKYIVGITGASGSIYAKRVIERLIQKGHHVCICMTQAGKLVVESELGWQIGQDTPSGEVEQYLQEIFGSKELIHHYDVHAIGAPIASGSSGMDAMIVVPCSMGTLSAICHGSSHNLLERAADVCLKERRPLVIVPREAPYNQIHLENMTKLSGYGAVIMPASPGFYSRPRTIEEMVDFFVTRILDQMGIHEPSESRWTGMDVCVK</sequence>
<dbReference type="GO" id="GO:0106141">
    <property type="term" value="F:flavin prenyltransferase activity"/>
    <property type="evidence" value="ECO:0007669"/>
    <property type="project" value="UniProtKB-EC"/>
</dbReference>
<dbReference type="PANTHER" id="PTHR43374:SF1">
    <property type="entry name" value="FLAVIN PRENYLTRANSFERASE PAD1, MITOCHONDRIAL"/>
    <property type="match status" value="1"/>
</dbReference>
<feature type="binding site" evidence="1">
    <location>
        <begin position="102"/>
        <end position="105"/>
    </location>
    <ligand>
        <name>FMN</name>
        <dbReference type="ChEBI" id="CHEBI:58210"/>
    </ligand>
</feature>
<feature type="binding site" evidence="1">
    <location>
        <position position="167"/>
    </location>
    <ligand>
        <name>dimethylallyl phosphate</name>
        <dbReference type="ChEBI" id="CHEBI:88052"/>
    </ligand>
</feature>
<feature type="binding site" evidence="1">
    <location>
        <begin position="10"/>
        <end position="12"/>
    </location>
    <ligand>
        <name>FMN</name>
        <dbReference type="ChEBI" id="CHEBI:58210"/>
    </ligand>
</feature>
<keyword evidence="1" id="KW-0285">Flavoprotein</keyword>
<dbReference type="InterPro" id="IPR003382">
    <property type="entry name" value="Flavoprotein"/>
</dbReference>
<dbReference type="AlphaFoldDB" id="A0A412Z2K1"/>
<comment type="similarity">
    <text evidence="1">Belongs to the UbiX/PAD1 family.</text>
</comment>
<evidence type="ECO:0000256" key="1">
    <source>
        <dbReference type="HAMAP-Rule" id="MF_01984"/>
    </source>
</evidence>
<dbReference type="RefSeq" id="WP_002571188.1">
    <property type="nucleotide sequence ID" value="NZ_BAABXO010000001.1"/>
</dbReference>
<dbReference type="NCBIfam" id="NF004685">
    <property type="entry name" value="PRK06029.1"/>
    <property type="match status" value="1"/>
</dbReference>
<dbReference type="KEGG" id="cbol:CGC65_10680"/>
<dbReference type="EMBL" id="QRZM01000008">
    <property type="protein sequence ID" value="RGV74139.1"/>
    <property type="molecule type" value="Genomic_DNA"/>
</dbReference>
<accession>A0A412Z2K1</accession>
<dbReference type="PANTHER" id="PTHR43374">
    <property type="entry name" value="FLAVIN PRENYLTRANSFERASE"/>
    <property type="match status" value="1"/>
</dbReference>
<evidence type="ECO:0000313" key="2">
    <source>
        <dbReference type="EMBL" id="RGV74139.1"/>
    </source>
</evidence>
<evidence type="ECO:0000313" key="3">
    <source>
        <dbReference type="Proteomes" id="UP000284543"/>
    </source>
</evidence>
<dbReference type="EC" id="2.5.1.129" evidence="1"/>